<evidence type="ECO:0000313" key="8">
    <source>
        <dbReference type="Proteomes" id="UP000266313"/>
    </source>
</evidence>
<dbReference type="Pfam" id="PF04011">
    <property type="entry name" value="LemA"/>
    <property type="match status" value="1"/>
</dbReference>
<dbReference type="Proteomes" id="UP000266313">
    <property type="component" value="Chromosome"/>
</dbReference>
<keyword evidence="8" id="KW-1185">Reference proteome</keyword>
<comment type="similarity">
    <text evidence="2">Belongs to the LemA family.</text>
</comment>
<reference evidence="7 8" key="1">
    <citation type="submission" date="2016-12" db="EMBL/GenBank/DDBJ databases">
        <title>Genome sequencing of Methylocaldum marinum.</title>
        <authorList>
            <person name="Takeuchi M."/>
            <person name="Kamagata Y."/>
            <person name="Hiraoka S."/>
            <person name="Oshima K."/>
            <person name="Hattori M."/>
            <person name="Iwasaki W."/>
        </authorList>
    </citation>
    <scope>NUCLEOTIDE SEQUENCE [LARGE SCALE GENOMIC DNA]</scope>
    <source>
        <strain evidence="7 8">S8</strain>
    </source>
</reference>
<keyword evidence="3 6" id="KW-0812">Transmembrane</keyword>
<keyword evidence="4 6" id="KW-1133">Transmembrane helix</keyword>
<dbReference type="KEGG" id="mmai:sS8_4616"/>
<dbReference type="AlphaFoldDB" id="A0A250KYF4"/>
<evidence type="ECO:0000256" key="4">
    <source>
        <dbReference type="ARBA" id="ARBA00022989"/>
    </source>
</evidence>
<evidence type="ECO:0000256" key="1">
    <source>
        <dbReference type="ARBA" id="ARBA00004167"/>
    </source>
</evidence>
<evidence type="ECO:0000256" key="3">
    <source>
        <dbReference type="ARBA" id="ARBA00022692"/>
    </source>
</evidence>
<dbReference type="InterPro" id="IPR007156">
    <property type="entry name" value="MamQ_LemA"/>
</dbReference>
<evidence type="ECO:0000256" key="5">
    <source>
        <dbReference type="ARBA" id="ARBA00023136"/>
    </source>
</evidence>
<dbReference type="RefSeq" id="WP_119631698.1">
    <property type="nucleotide sequence ID" value="NZ_AP017928.1"/>
</dbReference>
<sequence length="190" mass="21674">MSVGGFIVAGTILFVVVYTILIYNRLVNLKHDTAKAWSNIDVLLKQRHDELPKLVETCKQYMQHERETLDKIMQARSGIFAARESSNLHALGASESQLRQGLTQLFAVAESYPDLKADASFRALESRITGLENAIADRREFYNESVNNNNVRLEEFPDLIIARLFSFKPFELLEFSDSEKRDVDLKALFS</sequence>
<proteinExistence type="inferred from homology"/>
<name>A0A250KYF4_9GAMM</name>
<dbReference type="SUPFAM" id="SSF140478">
    <property type="entry name" value="LemA-like"/>
    <property type="match status" value="1"/>
</dbReference>
<evidence type="ECO:0000313" key="7">
    <source>
        <dbReference type="EMBL" id="BBA36546.1"/>
    </source>
</evidence>
<evidence type="ECO:0000256" key="6">
    <source>
        <dbReference type="SAM" id="Phobius"/>
    </source>
</evidence>
<dbReference type="OrthoDB" id="9804152at2"/>
<keyword evidence="5 6" id="KW-0472">Membrane</keyword>
<gene>
    <name evidence="7" type="ORF">sS8_4616</name>
</gene>
<dbReference type="InterPro" id="IPR023353">
    <property type="entry name" value="LemA-like_dom_sf"/>
</dbReference>
<dbReference type="GO" id="GO:0016020">
    <property type="term" value="C:membrane"/>
    <property type="evidence" value="ECO:0007669"/>
    <property type="project" value="UniProtKB-SubCell"/>
</dbReference>
<accession>A0A250KYF4</accession>
<dbReference type="EMBL" id="AP017928">
    <property type="protein sequence ID" value="BBA36546.1"/>
    <property type="molecule type" value="Genomic_DNA"/>
</dbReference>
<organism evidence="7 8">
    <name type="scientific">Methylocaldum marinum</name>
    <dbReference type="NCBI Taxonomy" id="1432792"/>
    <lineage>
        <taxon>Bacteria</taxon>
        <taxon>Pseudomonadati</taxon>
        <taxon>Pseudomonadota</taxon>
        <taxon>Gammaproteobacteria</taxon>
        <taxon>Methylococcales</taxon>
        <taxon>Methylococcaceae</taxon>
        <taxon>Methylocaldum</taxon>
    </lineage>
</organism>
<dbReference type="Gene3D" id="1.20.1440.20">
    <property type="entry name" value="LemA-like domain"/>
    <property type="match status" value="1"/>
</dbReference>
<dbReference type="PANTHER" id="PTHR34478:SF1">
    <property type="entry name" value="PROTEIN LEMA"/>
    <property type="match status" value="1"/>
</dbReference>
<feature type="transmembrane region" description="Helical" evidence="6">
    <location>
        <begin position="6"/>
        <end position="23"/>
    </location>
</feature>
<comment type="subcellular location">
    <subcellularLocation>
        <location evidence="1">Membrane</location>
        <topology evidence="1">Single-pass membrane protein</topology>
    </subcellularLocation>
</comment>
<dbReference type="PANTHER" id="PTHR34478">
    <property type="entry name" value="PROTEIN LEMA"/>
    <property type="match status" value="1"/>
</dbReference>
<evidence type="ECO:0000256" key="2">
    <source>
        <dbReference type="ARBA" id="ARBA00008854"/>
    </source>
</evidence>
<protein>
    <submittedName>
        <fullName evidence="7">LemA family protein</fullName>
    </submittedName>
</protein>